<dbReference type="eggNOG" id="ENOG502QTRF">
    <property type="taxonomic scope" value="Eukaryota"/>
</dbReference>
<feature type="compositionally biased region" description="Polar residues" evidence="2">
    <location>
        <begin position="1520"/>
        <end position="1532"/>
    </location>
</feature>
<feature type="compositionally biased region" description="Polar residues" evidence="2">
    <location>
        <begin position="191"/>
        <end position="221"/>
    </location>
</feature>
<name>A0A0E0F0N3_9ORYZ</name>
<feature type="coiled-coil region" evidence="1">
    <location>
        <begin position="526"/>
        <end position="560"/>
    </location>
</feature>
<dbReference type="Gramene" id="OMERI10G14130.1">
    <property type="protein sequence ID" value="OMERI10G14130.1"/>
    <property type="gene ID" value="OMERI10G14130"/>
</dbReference>
<evidence type="ECO:0000259" key="3">
    <source>
        <dbReference type="PROSITE" id="PS51840"/>
    </source>
</evidence>
<evidence type="ECO:0000256" key="2">
    <source>
        <dbReference type="SAM" id="MobiDB-lite"/>
    </source>
</evidence>
<dbReference type="HOGENOM" id="CLU_005152_0_0_1"/>
<feature type="coiled-coil region" evidence="1">
    <location>
        <begin position="696"/>
        <end position="727"/>
    </location>
</feature>
<feature type="region of interest" description="Disordered" evidence="2">
    <location>
        <begin position="1561"/>
        <end position="1585"/>
    </location>
</feature>
<sequence>MSTELDRRGSSDRLRERVKFRFSGFRAVQVPVVSDRLMLSIVAVDTGKTIAKSTKAAALSGACQWPDSILESIWFSQDQVSEEFQECQCRFVVSMGSTNSGILGEVYLNLTNYLSSLESTAISLPLKRCDSGTILQLNIQCLGAKSKTSRTNDDTECTSDGFDSMLNRTTHSLSGNDLGGSYQDEAGNRDASLSASRSYSGDSTTDRTNMPPSDNLNDELNTQRHNFASPDAIHVSADHVDEASRSNNSSFSSQTPSRNMLQGNNAQPSASDLSQLSSGVSHASKDVLENAEETIDELRGEAKMWQRKTRKLKQGLETLKKVSTDKSKQRSEQDLEKMWQRKTRKLKQGLETLKKECADKSKQQSELELELSISISERDSLRQEIEELKRSLEEVTARQTISRSPRSGDAIELQKEVEDDVQFLKESNASLATQLNKAQEANIELVSILQELEETIEVQRAEISNLSHTSDLIDHEVSPNNLLIQEDVEWARKVSLKEDEILMLREKIDRMLHVENPNGEGSGAIYLELEKENDFLKVKIQELEKDCSELTDENLELIYKLKEVSEVAKGEDPSVPNSEEVSSEGDLSDRLTSKVKYLETKCADLELKLISFRSESSELEEKLQKSQEELKDRTLELSDLRDKLSGFHATEMEEGDTDSAKSYKLKSEKLDENDNKTELDALRSTVLLKEQEIESLQHSKKEMESFISEIMNEKNKLEELLEESLKECSITAACLDEMREELLLLTSSIDSHVSTNNVLETKITELESCKVNLELHISKLEHENVELSEFISGLESQLTYLANEKELSMLQMDESRSLITNLKDELEQVEAQKVELKLQMDESRSLITNLKDELEQVEAQKVELKLQMDESRSLITNLKDELEQVEAQKVELKLQMDESRSLITNLKDELEQVEAQKVELKLQMDESRSLITNLKDELEQVEAQKVELKENQLESHRRLSEVQEDSEALRRSNAKLQATVDHVVEECKSLQTLTADLKKQKLEVHGYASHLEQELEQSKRKTMDFCKTLESLEAKLSSLQEDISLKEQSLLSELENIFQEHKEHEERIDRVHLLLNKIEKEKTVELSNLEREVISLTAQLSSTEEERESSTLDTIREVSILRADKAKLEANLEDVNAQMIHYESQLEDLRESKTKIKDLVDSLNASKQNEEMLTTDVDNMRRSIEAARSNEDNLRKTLCELELKSKSSDYEKQQIIEEISVLKIQVHKIAGLQDEVLTLQSSLDEAKFEKGKLEGLIQSLSEECEELKAQKGMLTDKVSCMQDTLNAANEGKQIEISAQTKLVMLGDEPPVKETSDVLEAELKSELSIIRGANSEYQQKIYSLQKENEDLTRRNQLMEKELDLKTSQNKDENTNKQVSLQDVLMLQSSLDEAKFENGKLEGLLQSLSEECEELKAQKGMLTDKVSCMQDTLNAANEGKQIEISAQTKLVMLGDEPPVKETSDVLEAELKSELSIIRGANSEYQQKIHSLQKENEDLTRRNQLMEKELDLKTSQNKDENTNKQGNDANENGDSPVNEVPELQSKIQLLETRLAEALEENKLYRGQLKSPMPEGKSASKDGKENDDDKISQLESELKDMQERLLNVSLQYAEVEAQREELVMELKTANAKKGRSCKNFTSHVMAVTVTVVAWPFLALCIPAPVNG</sequence>
<keyword evidence="5" id="KW-1185">Reference proteome</keyword>
<evidence type="ECO:0000256" key="1">
    <source>
        <dbReference type="SAM" id="Coils"/>
    </source>
</evidence>
<dbReference type="Proteomes" id="UP000008021">
    <property type="component" value="Chromosome 10"/>
</dbReference>
<feature type="coiled-coil region" evidence="1">
    <location>
        <begin position="602"/>
        <end position="643"/>
    </location>
</feature>
<dbReference type="PANTHER" id="PTHR47270:SF12">
    <property type="entry name" value="OS10G0547000 PROTEIN"/>
    <property type="match status" value="1"/>
</dbReference>
<feature type="coiled-coil region" evidence="1">
    <location>
        <begin position="1333"/>
        <end position="1423"/>
    </location>
</feature>
<dbReference type="EnsemblPlants" id="OMERI10G14130.1">
    <property type="protein sequence ID" value="OMERI10G14130.1"/>
    <property type="gene ID" value="OMERI10G14130"/>
</dbReference>
<feature type="compositionally biased region" description="Polar residues" evidence="2">
    <location>
        <begin position="260"/>
        <end position="281"/>
    </location>
</feature>
<dbReference type="PROSITE" id="PS51840">
    <property type="entry name" value="C2_NT"/>
    <property type="match status" value="1"/>
</dbReference>
<protein>
    <recommendedName>
        <fullName evidence="3">C2 NT-type domain-containing protein</fullName>
    </recommendedName>
</protein>
<dbReference type="Gene3D" id="1.10.287.1490">
    <property type="match status" value="1"/>
</dbReference>
<keyword evidence="1" id="KW-0175">Coiled coil</keyword>
<reference evidence="4" key="2">
    <citation type="submission" date="2018-05" db="EMBL/GenBank/DDBJ databases">
        <title>OmerRS3 (Oryza meridionalis Reference Sequence Version 3).</title>
        <authorList>
            <person name="Zhang J."/>
            <person name="Kudrna D."/>
            <person name="Lee S."/>
            <person name="Talag J."/>
            <person name="Welchert J."/>
            <person name="Wing R.A."/>
        </authorList>
    </citation>
    <scope>NUCLEOTIDE SEQUENCE [LARGE SCALE GENOMIC DNA]</scope>
    <source>
        <strain evidence="4">cv. OR44</strain>
    </source>
</reference>
<dbReference type="PANTHER" id="PTHR47270">
    <property type="entry name" value="PROTEIN MLP1-LIKE"/>
    <property type="match status" value="1"/>
</dbReference>
<feature type="compositionally biased region" description="Low complexity" evidence="2">
    <location>
        <begin position="245"/>
        <end position="259"/>
    </location>
</feature>
<feature type="region of interest" description="Disordered" evidence="2">
    <location>
        <begin position="1506"/>
        <end position="1535"/>
    </location>
</feature>
<feature type="coiled-coil region" evidence="1">
    <location>
        <begin position="1243"/>
        <end position="1277"/>
    </location>
</feature>
<feature type="coiled-coil region" evidence="1">
    <location>
        <begin position="812"/>
        <end position="979"/>
    </location>
</feature>
<dbReference type="Pfam" id="PF10358">
    <property type="entry name" value="NT-C2"/>
    <property type="match status" value="1"/>
</dbReference>
<feature type="region of interest" description="Disordered" evidence="2">
    <location>
        <begin position="168"/>
        <end position="221"/>
    </location>
</feature>
<organism evidence="4">
    <name type="scientific">Oryza meridionalis</name>
    <dbReference type="NCBI Taxonomy" id="40149"/>
    <lineage>
        <taxon>Eukaryota</taxon>
        <taxon>Viridiplantae</taxon>
        <taxon>Streptophyta</taxon>
        <taxon>Embryophyta</taxon>
        <taxon>Tracheophyta</taxon>
        <taxon>Spermatophyta</taxon>
        <taxon>Magnoliopsida</taxon>
        <taxon>Liliopsida</taxon>
        <taxon>Poales</taxon>
        <taxon>Poaceae</taxon>
        <taxon>BOP clade</taxon>
        <taxon>Oryzoideae</taxon>
        <taxon>Oryzeae</taxon>
        <taxon>Oryzinae</taxon>
        <taxon>Oryza</taxon>
    </lineage>
</organism>
<feature type="coiled-coil region" evidence="1">
    <location>
        <begin position="1029"/>
        <end position="1197"/>
    </location>
</feature>
<reference evidence="4" key="1">
    <citation type="submission" date="2015-04" db="UniProtKB">
        <authorList>
            <consortium name="EnsemblPlants"/>
        </authorList>
    </citation>
    <scope>IDENTIFICATION</scope>
</reference>
<proteinExistence type="predicted"/>
<evidence type="ECO:0000313" key="4">
    <source>
        <dbReference type="EnsemblPlants" id="OMERI10G14130.1"/>
    </source>
</evidence>
<feature type="region of interest" description="Disordered" evidence="2">
    <location>
        <begin position="240"/>
        <end position="283"/>
    </location>
</feature>
<dbReference type="STRING" id="40149.A0A0E0F0N3"/>
<feature type="domain" description="C2 NT-type" evidence="3">
    <location>
        <begin position="8"/>
        <end position="143"/>
    </location>
</feature>
<evidence type="ECO:0000313" key="5">
    <source>
        <dbReference type="Proteomes" id="UP000008021"/>
    </source>
</evidence>
<feature type="coiled-coil region" evidence="1">
    <location>
        <begin position="350"/>
        <end position="469"/>
    </location>
</feature>
<dbReference type="InterPro" id="IPR019448">
    <property type="entry name" value="NT-C2"/>
</dbReference>
<feature type="compositionally biased region" description="Basic and acidic residues" evidence="2">
    <location>
        <begin position="1574"/>
        <end position="1585"/>
    </location>
</feature>
<feature type="compositionally biased region" description="Basic and acidic residues" evidence="2">
    <location>
        <begin position="1506"/>
        <end position="1519"/>
    </location>
</feature>
<accession>A0A0E0F0N3</accession>